<evidence type="ECO:0000256" key="3">
    <source>
        <dbReference type="ARBA" id="ARBA00024327"/>
    </source>
</evidence>
<comment type="similarity">
    <text evidence="1 4">Belongs to the PAPS reductase family. CysH subfamily.</text>
</comment>
<feature type="binding site" evidence="4">
    <location>
        <position position="129"/>
    </location>
    <ligand>
        <name>[4Fe-4S] cluster</name>
        <dbReference type="ChEBI" id="CHEBI:49883"/>
    </ligand>
</feature>
<dbReference type="GO" id="GO:0051539">
    <property type="term" value="F:4 iron, 4 sulfur cluster binding"/>
    <property type="evidence" value="ECO:0007669"/>
    <property type="project" value="UniProtKB-UniRule"/>
</dbReference>
<dbReference type="PANTHER" id="PTHR46509">
    <property type="entry name" value="PHOSPHOADENOSINE PHOSPHOSULFATE REDUCTASE"/>
    <property type="match status" value="1"/>
</dbReference>
<dbReference type="Pfam" id="PF01507">
    <property type="entry name" value="PAPS_reduct"/>
    <property type="match status" value="1"/>
</dbReference>
<feature type="binding site" evidence="4">
    <location>
        <position position="214"/>
    </location>
    <ligand>
        <name>[4Fe-4S] cluster</name>
        <dbReference type="ChEBI" id="CHEBI:49883"/>
    </ligand>
</feature>
<dbReference type="NCBIfam" id="NF002537">
    <property type="entry name" value="PRK02090.1"/>
    <property type="match status" value="1"/>
</dbReference>
<dbReference type="GO" id="GO:0043866">
    <property type="term" value="F:adenylyl-sulfate reductase (thioredoxin) activity"/>
    <property type="evidence" value="ECO:0007669"/>
    <property type="project" value="UniProtKB-EC"/>
</dbReference>
<accession>A0A510HJ62</accession>
<evidence type="ECO:0000256" key="1">
    <source>
        <dbReference type="ARBA" id="ARBA00009732"/>
    </source>
</evidence>
<dbReference type="Gene3D" id="3.40.50.620">
    <property type="entry name" value="HUPs"/>
    <property type="match status" value="1"/>
</dbReference>
<gene>
    <name evidence="4 6" type="primary">cysH</name>
    <name evidence="6" type="ORF">RxyAA322_02410</name>
</gene>
<evidence type="ECO:0000313" key="6">
    <source>
        <dbReference type="EMBL" id="BBL78387.1"/>
    </source>
</evidence>
<feature type="binding site" evidence="4">
    <location>
        <position position="211"/>
    </location>
    <ligand>
        <name>[4Fe-4S] cluster</name>
        <dbReference type="ChEBI" id="CHEBI:49883"/>
    </ligand>
</feature>
<dbReference type="PANTHER" id="PTHR46509:SF1">
    <property type="entry name" value="PHOSPHOADENOSINE PHOSPHOSULFATE REDUCTASE"/>
    <property type="match status" value="1"/>
</dbReference>
<dbReference type="HAMAP" id="MF_00063">
    <property type="entry name" value="CysH"/>
    <property type="match status" value="1"/>
</dbReference>
<dbReference type="PIRSF" id="PIRSF000857">
    <property type="entry name" value="PAPS_reductase"/>
    <property type="match status" value="1"/>
</dbReference>
<dbReference type="GO" id="GO:0046872">
    <property type="term" value="F:metal ion binding"/>
    <property type="evidence" value="ECO:0007669"/>
    <property type="project" value="UniProtKB-KW"/>
</dbReference>
<evidence type="ECO:0000256" key="2">
    <source>
        <dbReference type="ARBA" id="ARBA00023002"/>
    </source>
</evidence>
<keyword evidence="2 4" id="KW-0560">Oxidoreductase</keyword>
<dbReference type="SUPFAM" id="SSF52402">
    <property type="entry name" value="Adenine nucleotide alpha hydrolases-like"/>
    <property type="match status" value="1"/>
</dbReference>
<comment type="function">
    <text evidence="4">Catalyzes the formation of sulfite from adenosine 5'-phosphosulfate (APS) using thioredoxin as an electron donor.</text>
</comment>
<dbReference type="GO" id="GO:0004604">
    <property type="term" value="F:phosphoadenylyl-sulfate reductase (thioredoxin) activity"/>
    <property type="evidence" value="ECO:0007669"/>
    <property type="project" value="UniProtKB-UniRule"/>
</dbReference>
<dbReference type="InterPro" id="IPR004511">
    <property type="entry name" value="PAPS/APS_Rdtase"/>
</dbReference>
<dbReference type="CDD" id="cd23945">
    <property type="entry name" value="PAPS_reductase"/>
    <property type="match status" value="1"/>
</dbReference>
<dbReference type="RefSeq" id="WP_143526539.1">
    <property type="nucleotide sequence ID" value="NZ_AP019791.1"/>
</dbReference>
<reference evidence="6" key="1">
    <citation type="journal article" date="2019" name="Microbiol. Resour. Announc.">
        <title>Complete Genome Sequence of Rubrobacter xylanophilus Strain AA3-22, Isolated from Arima Onsen in Japan.</title>
        <authorList>
            <person name="Tomariguchi N."/>
            <person name="Miyazaki K."/>
        </authorList>
    </citation>
    <scope>NUCLEOTIDE SEQUENCE [LARGE SCALE GENOMIC DNA]</scope>
    <source>
        <strain evidence="6">AA3-22</strain>
    </source>
</reference>
<comment type="subcellular location">
    <subcellularLocation>
        <location evidence="4">Cytoplasm</location>
    </subcellularLocation>
</comment>
<keyword evidence="4" id="KW-0408">Iron</keyword>
<keyword evidence="4" id="KW-0411">Iron-sulfur</keyword>
<dbReference type="EMBL" id="AP019791">
    <property type="protein sequence ID" value="BBL78387.1"/>
    <property type="molecule type" value="Genomic_DNA"/>
</dbReference>
<dbReference type="GO" id="GO:0005737">
    <property type="term" value="C:cytoplasm"/>
    <property type="evidence" value="ECO:0007669"/>
    <property type="project" value="UniProtKB-SubCell"/>
</dbReference>
<dbReference type="EC" id="1.8.4.10" evidence="4"/>
<keyword evidence="7" id="KW-1185">Reference proteome</keyword>
<evidence type="ECO:0000259" key="5">
    <source>
        <dbReference type="Pfam" id="PF01507"/>
    </source>
</evidence>
<proteinExistence type="inferred from homology"/>
<keyword evidence="4" id="KW-0963">Cytoplasm</keyword>
<dbReference type="GO" id="GO:0019379">
    <property type="term" value="P:sulfate assimilation, phosphoadenylyl sulfate reduction by phosphoadenylyl-sulfate reductase (thioredoxin)"/>
    <property type="evidence" value="ECO:0007669"/>
    <property type="project" value="UniProtKB-UniRule"/>
</dbReference>
<evidence type="ECO:0000256" key="4">
    <source>
        <dbReference type="HAMAP-Rule" id="MF_00063"/>
    </source>
</evidence>
<dbReference type="InterPro" id="IPR002500">
    <property type="entry name" value="PAPS_reduct_dom"/>
</dbReference>
<organism evidence="6 7">
    <name type="scientific">Rubrobacter xylanophilus</name>
    <dbReference type="NCBI Taxonomy" id="49319"/>
    <lineage>
        <taxon>Bacteria</taxon>
        <taxon>Bacillati</taxon>
        <taxon>Actinomycetota</taxon>
        <taxon>Rubrobacteria</taxon>
        <taxon>Rubrobacterales</taxon>
        <taxon>Rubrobacteraceae</taxon>
        <taxon>Rubrobacter</taxon>
    </lineage>
</organism>
<dbReference type="Proteomes" id="UP000318065">
    <property type="component" value="Chromosome"/>
</dbReference>
<protein>
    <recommendedName>
        <fullName evidence="4">Adenosine 5'-phosphosulfate reductase</fullName>
        <shortName evidence="4">APS reductase</shortName>
        <ecNumber evidence="4">1.8.4.10</ecNumber>
    </recommendedName>
    <alternativeName>
        <fullName evidence="4">5'-adenylylsulfate reductase</fullName>
    </alternativeName>
    <alternativeName>
        <fullName evidence="4">Thioredoxin-dependent 5'-adenylylsulfate reductase</fullName>
    </alternativeName>
</protein>
<evidence type="ECO:0000313" key="7">
    <source>
        <dbReference type="Proteomes" id="UP000318065"/>
    </source>
</evidence>
<feature type="domain" description="Phosphoadenosine phosphosulphate reductase" evidence="5">
    <location>
        <begin position="47"/>
        <end position="217"/>
    </location>
</feature>
<dbReference type="OrthoDB" id="9794018at2"/>
<keyword evidence="4" id="KW-0479">Metal-binding</keyword>
<name>A0A510HJ62_9ACTN</name>
<dbReference type="InterPro" id="IPR014729">
    <property type="entry name" value="Rossmann-like_a/b/a_fold"/>
</dbReference>
<comment type="pathway">
    <text evidence="3 4">Sulfur metabolism; hydrogen sulfide biosynthesis; sulfite from sulfate.</text>
</comment>
<feature type="binding site" evidence="4">
    <location>
        <position position="128"/>
    </location>
    <ligand>
        <name>[4Fe-4S] cluster</name>
        <dbReference type="ChEBI" id="CHEBI:49883"/>
    </ligand>
</feature>
<dbReference type="NCBIfam" id="TIGR00434">
    <property type="entry name" value="cysH"/>
    <property type="match status" value="1"/>
</dbReference>
<sequence length="251" mass="28445">MPEAPAKERRVDGEVREEVLRAARELEGAAPQEVLRWAVGRFGGRLTLSVSFGGPEGMVLLDMLSRITDDVWVFTLDTGFLFEETVRFREEAMRRYRLPLRVVRPELSVEEQVERYGPQLWSCAPDICCEVRKVEPQRRWLAGFDAWVTGIRRDQTAARADTPVVGWDDFFGVFKVAPLASWSREQVLGYAEEHGVPLNPLLSRGYASIGCEPCTRPVREGEDERAGRWPGMEKTECGLHIVNGKVRRAVS</sequence>
<feature type="active site" description="Nucleophile; cysteine thiosulfonate intermediate" evidence="4">
    <location>
        <position position="237"/>
    </location>
</feature>
<dbReference type="GO" id="GO:0070814">
    <property type="term" value="P:hydrogen sulfide biosynthetic process"/>
    <property type="evidence" value="ECO:0007669"/>
    <property type="project" value="UniProtKB-UniRule"/>
</dbReference>
<comment type="cofactor">
    <cofactor evidence="4">
        <name>[4Fe-4S] cluster</name>
        <dbReference type="ChEBI" id="CHEBI:49883"/>
    </cofactor>
    <text evidence="4">Binds 1 [4Fe-4S] cluster per subunit.</text>
</comment>
<comment type="catalytic activity">
    <reaction evidence="4">
        <text>[thioredoxin]-disulfide + sulfite + AMP + 2 H(+) = adenosine 5'-phosphosulfate + [thioredoxin]-dithiol</text>
        <dbReference type="Rhea" id="RHEA:21976"/>
        <dbReference type="Rhea" id="RHEA-COMP:10698"/>
        <dbReference type="Rhea" id="RHEA-COMP:10700"/>
        <dbReference type="ChEBI" id="CHEBI:15378"/>
        <dbReference type="ChEBI" id="CHEBI:17359"/>
        <dbReference type="ChEBI" id="CHEBI:29950"/>
        <dbReference type="ChEBI" id="CHEBI:50058"/>
        <dbReference type="ChEBI" id="CHEBI:58243"/>
        <dbReference type="ChEBI" id="CHEBI:456215"/>
        <dbReference type="EC" id="1.8.4.10"/>
    </reaction>
</comment>
<dbReference type="AlphaFoldDB" id="A0A510HJ62"/>